<dbReference type="InterPro" id="IPR041891">
    <property type="entry name" value="Alpha_CA_prokaryot-like"/>
</dbReference>
<dbReference type="AlphaFoldDB" id="A0A6P5GTE3"/>
<comment type="similarity">
    <text evidence="6">Belongs to the alpha-carbonic anhydrase family.</text>
</comment>
<dbReference type="Gene3D" id="3.10.200.10">
    <property type="entry name" value="Alpha carbonic anhydrase"/>
    <property type="match status" value="1"/>
</dbReference>
<evidence type="ECO:0000259" key="7">
    <source>
        <dbReference type="PROSITE" id="PS51144"/>
    </source>
</evidence>
<evidence type="ECO:0000313" key="9">
    <source>
        <dbReference type="RefSeq" id="XP_020111169.1"/>
    </source>
</evidence>
<dbReference type="SUPFAM" id="SSF51069">
    <property type="entry name" value="Carbonic anhydrase"/>
    <property type="match status" value="1"/>
</dbReference>
<dbReference type="Pfam" id="PF00194">
    <property type="entry name" value="Carb_anhydrase"/>
    <property type="match status" value="1"/>
</dbReference>
<evidence type="ECO:0000256" key="2">
    <source>
        <dbReference type="ARBA" id="ARBA00012925"/>
    </source>
</evidence>
<dbReference type="InterPro" id="IPR036398">
    <property type="entry name" value="CA_dom_sf"/>
</dbReference>
<evidence type="ECO:0000256" key="6">
    <source>
        <dbReference type="RuleBase" id="RU367011"/>
    </source>
</evidence>
<comment type="catalytic activity">
    <reaction evidence="6">
        <text>hydrogencarbonate + H(+) = CO2 + H2O</text>
        <dbReference type="Rhea" id="RHEA:10748"/>
        <dbReference type="ChEBI" id="CHEBI:15377"/>
        <dbReference type="ChEBI" id="CHEBI:15378"/>
        <dbReference type="ChEBI" id="CHEBI:16526"/>
        <dbReference type="ChEBI" id="CHEBI:17544"/>
        <dbReference type="EC" id="4.2.1.1"/>
    </reaction>
</comment>
<dbReference type="PROSITE" id="PS00162">
    <property type="entry name" value="ALPHA_CA_1"/>
    <property type="match status" value="1"/>
</dbReference>
<dbReference type="RefSeq" id="XP_020111169.1">
    <property type="nucleotide sequence ID" value="XM_020255580.1"/>
</dbReference>
<protein>
    <recommendedName>
        <fullName evidence="2 6">Carbonic anhydrase</fullName>
        <ecNumber evidence="2 6">4.2.1.1</ecNumber>
    </recommendedName>
</protein>
<gene>
    <name evidence="9 10" type="primary">LOC109726140</name>
</gene>
<evidence type="ECO:0000313" key="10">
    <source>
        <dbReference type="RefSeq" id="XP_020111170.1"/>
    </source>
</evidence>
<comment type="function">
    <text evidence="6">Reversible hydration of carbon dioxide.</text>
</comment>
<name>A0A6P5GTE3_ANACO</name>
<evidence type="ECO:0000256" key="3">
    <source>
        <dbReference type="ARBA" id="ARBA00022723"/>
    </source>
</evidence>
<dbReference type="Gramene" id="Aco007803.1.mrna1">
    <property type="protein sequence ID" value="Aco007803.1.mrna1"/>
    <property type="gene ID" value="Aco007803.1.path1"/>
</dbReference>
<organism evidence="9">
    <name type="scientific">Ananas comosus</name>
    <name type="common">Pineapple</name>
    <name type="synonym">Ananas ananas</name>
    <dbReference type="NCBI Taxonomy" id="4615"/>
    <lineage>
        <taxon>Eukaryota</taxon>
        <taxon>Viridiplantae</taxon>
        <taxon>Streptophyta</taxon>
        <taxon>Embryophyta</taxon>
        <taxon>Tracheophyta</taxon>
        <taxon>Spermatophyta</taxon>
        <taxon>Magnoliopsida</taxon>
        <taxon>Liliopsida</taxon>
        <taxon>Poales</taxon>
        <taxon>Bromeliaceae</taxon>
        <taxon>Bromelioideae</taxon>
        <taxon>Ananas</taxon>
    </lineage>
</organism>
<evidence type="ECO:0000256" key="1">
    <source>
        <dbReference type="ARBA" id="ARBA00001947"/>
    </source>
</evidence>
<sequence length="273" mass="30753">MAPLYATISSSLVTLTLLVAIANSNAILVKFGYSGANGPDRWGCLSPQFALCSKGTRQSPINIIKNGAVFNPKLRPLKRDYVASNATLVDNGFNIELKFDDAVGNVIVDGKKYWLKQMHWHSPSEHTINGERFPMEIHMVHKSDDGNITVIAIFYKYGHPDPFLFQIKEKLAELNKEARRGDDEAQIPVGVVRTKAFKRRARKYFRYVGSLTTPPCTENVIWIILGKVREITKEQADALRAPLSKEYKNNSRPIQPLNGRSVELYDAYISKQT</sequence>
<dbReference type="InterPro" id="IPR023561">
    <property type="entry name" value="Carbonic_anhydrase_a-class"/>
</dbReference>
<reference evidence="9 10" key="2">
    <citation type="submission" date="2025-04" db="UniProtKB">
        <authorList>
            <consortium name="RefSeq"/>
        </authorList>
    </citation>
    <scope>IDENTIFICATION</scope>
    <source>
        <tissue evidence="9 10">Leaf</tissue>
    </source>
</reference>
<dbReference type="SMART" id="SM01057">
    <property type="entry name" value="Carb_anhydrase"/>
    <property type="match status" value="1"/>
</dbReference>
<feature type="chain" id="PRO_5044518748" description="Carbonic anhydrase" evidence="6">
    <location>
        <begin position="27"/>
        <end position="273"/>
    </location>
</feature>
<dbReference type="GO" id="GO:0004089">
    <property type="term" value="F:carbonate dehydratase activity"/>
    <property type="evidence" value="ECO:0007669"/>
    <property type="project" value="UniProtKB-UniRule"/>
</dbReference>
<evidence type="ECO:0000313" key="8">
    <source>
        <dbReference type="Proteomes" id="UP000515123"/>
    </source>
</evidence>
<keyword evidence="6" id="KW-0732">Signal</keyword>
<evidence type="ECO:0000256" key="5">
    <source>
        <dbReference type="ARBA" id="ARBA00023239"/>
    </source>
</evidence>
<dbReference type="CDD" id="cd03124">
    <property type="entry name" value="alpha_CA_prokaryotic_like"/>
    <property type="match status" value="1"/>
</dbReference>
<keyword evidence="5 6" id="KW-0456">Lyase</keyword>
<dbReference type="InterPro" id="IPR018338">
    <property type="entry name" value="Carbonic_anhydrase_a-class_CS"/>
</dbReference>
<proteinExistence type="inferred from homology"/>
<feature type="signal peptide" evidence="6">
    <location>
        <begin position="1"/>
        <end position="26"/>
    </location>
</feature>
<dbReference type="PANTHER" id="PTHR18952:SF236">
    <property type="entry name" value="ALPHA CARBONIC ANHYDRASE 1, CHLOROPLASTIC"/>
    <property type="match status" value="1"/>
</dbReference>
<comment type="cofactor">
    <cofactor evidence="1 6">
        <name>Zn(2+)</name>
        <dbReference type="ChEBI" id="CHEBI:29105"/>
    </cofactor>
</comment>
<dbReference type="Proteomes" id="UP000515123">
    <property type="component" value="Linkage group 21"/>
</dbReference>
<keyword evidence="3 6" id="KW-0479">Metal-binding</keyword>
<dbReference type="GeneID" id="109726140"/>
<dbReference type="RefSeq" id="XP_020111170.1">
    <property type="nucleotide sequence ID" value="XM_020255581.1"/>
</dbReference>
<feature type="domain" description="Alpha-carbonic anhydrase" evidence="7">
    <location>
        <begin position="29"/>
        <end position="266"/>
    </location>
</feature>
<dbReference type="GO" id="GO:0008270">
    <property type="term" value="F:zinc ion binding"/>
    <property type="evidence" value="ECO:0007669"/>
    <property type="project" value="UniProtKB-UniRule"/>
</dbReference>
<reference evidence="8" key="1">
    <citation type="journal article" date="2015" name="Nat. Genet.">
        <title>The pineapple genome and the evolution of CAM photosynthesis.</title>
        <authorList>
            <person name="Ming R."/>
            <person name="VanBuren R."/>
            <person name="Wai C.M."/>
            <person name="Tang H."/>
            <person name="Schatz M.C."/>
            <person name="Bowers J.E."/>
            <person name="Lyons E."/>
            <person name="Wang M.L."/>
            <person name="Chen J."/>
            <person name="Biggers E."/>
            <person name="Zhang J."/>
            <person name="Huang L."/>
            <person name="Zhang L."/>
            <person name="Miao W."/>
            <person name="Zhang J."/>
            <person name="Ye Z."/>
            <person name="Miao C."/>
            <person name="Lin Z."/>
            <person name="Wang H."/>
            <person name="Zhou H."/>
            <person name="Yim W.C."/>
            <person name="Priest H.D."/>
            <person name="Zheng C."/>
            <person name="Woodhouse M."/>
            <person name="Edger P.P."/>
            <person name="Guyot R."/>
            <person name="Guo H.B."/>
            <person name="Guo H."/>
            <person name="Zheng G."/>
            <person name="Singh R."/>
            <person name="Sharma A."/>
            <person name="Min X."/>
            <person name="Zheng Y."/>
            <person name="Lee H."/>
            <person name="Gurtowski J."/>
            <person name="Sedlazeck F.J."/>
            <person name="Harkess A."/>
            <person name="McKain M.R."/>
            <person name="Liao Z."/>
            <person name="Fang J."/>
            <person name="Liu J."/>
            <person name="Zhang X."/>
            <person name="Zhang Q."/>
            <person name="Hu W."/>
            <person name="Qin Y."/>
            <person name="Wang K."/>
            <person name="Chen L.Y."/>
            <person name="Shirley N."/>
            <person name="Lin Y.R."/>
            <person name="Liu L.Y."/>
            <person name="Hernandez A.G."/>
            <person name="Wright C.L."/>
            <person name="Bulone V."/>
            <person name="Tuskan G.A."/>
            <person name="Heath K."/>
            <person name="Zee F."/>
            <person name="Moore P.H."/>
            <person name="Sunkar R."/>
            <person name="Leebens-Mack J.H."/>
            <person name="Mockler T."/>
            <person name="Bennetzen J.L."/>
            <person name="Freeling M."/>
            <person name="Sankoff D."/>
            <person name="Paterson A.H."/>
            <person name="Zhu X."/>
            <person name="Yang X."/>
            <person name="Smith J.A."/>
            <person name="Cushman J.C."/>
            <person name="Paull R.E."/>
            <person name="Yu Q."/>
        </authorList>
    </citation>
    <scope>NUCLEOTIDE SEQUENCE [LARGE SCALE GENOMIC DNA]</scope>
    <source>
        <strain evidence="8">cv. F153</strain>
    </source>
</reference>
<keyword evidence="4 6" id="KW-0862">Zinc</keyword>
<dbReference type="OrthoDB" id="429145at2759"/>
<dbReference type="GO" id="GO:0006730">
    <property type="term" value="P:one-carbon metabolic process"/>
    <property type="evidence" value="ECO:0007669"/>
    <property type="project" value="TreeGrafter"/>
</dbReference>
<dbReference type="PANTHER" id="PTHR18952">
    <property type="entry name" value="CARBONIC ANHYDRASE"/>
    <property type="match status" value="1"/>
</dbReference>
<keyword evidence="8" id="KW-1185">Reference proteome</keyword>
<dbReference type="PROSITE" id="PS51144">
    <property type="entry name" value="ALPHA_CA_2"/>
    <property type="match status" value="1"/>
</dbReference>
<evidence type="ECO:0000256" key="4">
    <source>
        <dbReference type="ARBA" id="ARBA00022833"/>
    </source>
</evidence>
<dbReference type="EC" id="4.2.1.1" evidence="2 6"/>
<accession>A0A6P5GTE3</accession>
<dbReference type="InterPro" id="IPR001148">
    <property type="entry name" value="CA_dom"/>
</dbReference>